<dbReference type="SUPFAM" id="SSF54928">
    <property type="entry name" value="RNA-binding domain, RBD"/>
    <property type="match status" value="1"/>
</dbReference>
<name>W9QR06_9ROSA</name>
<dbReference type="PROSITE" id="PS50102">
    <property type="entry name" value="RRM"/>
    <property type="match status" value="1"/>
</dbReference>
<reference evidence="7" key="1">
    <citation type="submission" date="2013-01" db="EMBL/GenBank/DDBJ databases">
        <title>Draft Genome Sequence of a Mulberry Tree, Morus notabilis C.K. Schneid.</title>
        <authorList>
            <person name="He N."/>
            <person name="Zhao S."/>
        </authorList>
    </citation>
    <scope>NUCLEOTIDE SEQUENCE</scope>
</reference>
<proteinExistence type="predicted"/>
<dbReference type="FunFam" id="3.10.450.50:FF:000003">
    <property type="entry name" value="Nuclear transport factor 2 family protein"/>
    <property type="match status" value="1"/>
</dbReference>
<feature type="domain" description="RRM" evidence="4">
    <location>
        <begin position="304"/>
        <end position="381"/>
    </location>
</feature>
<evidence type="ECO:0000256" key="2">
    <source>
        <dbReference type="PROSITE-ProRule" id="PRU00176"/>
    </source>
</evidence>
<feature type="region of interest" description="Disordered" evidence="3">
    <location>
        <begin position="254"/>
        <end position="301"/>
    </location>
</feature>
<evidence type="ECO:0000256" key="1">
    <source>
        <dbReference type="ARBA" id="ARBA00022884"/>
    </source>
</evidence>
<dbReference type="AlphaFoldDB" id="W9QR06"/>
<dbReference type="InterPro" id="IPR002075">
    <property type="entry name" value="NTF2_dom"/>
</dbReference>
<dbReference type="InterPro" id="IPR018222">
    <property type="entry name" value="Nuclear_transport_factor_2_euk"/>
</dbReference>
<dbReference type="PANTHER" id="PTHR10693">
    <property type="entry name" value="RAS GTPASE-ACTIVATING PROTEIN-BINDING PROTEIN"/>
    <property type="match status" value="1"/>
</dbReference>
<dbReference type="GO" id="GO:0005829">
    <property type="term" value="C:cytosol"/>
    <property type="evidence" value="ECO:0007669"/>
    <property type="project" value="TreeGrafter"/>
</dbReference>
<dbReference type="FunFam" id="3.30.70.330:FF:001141">
    <property type="entry name" value="Ras GTPase-activating protein-binding protein 1"/>
    <property type="match status" value="1"/>
</dbReference>
<dbReference type="SMART" id="SM00360">
    <property type="entry name" value="RRM"/>
    <property type="match status" value="1"/>
</dbReference>
<dbReference type="STRING" id="981085.W9QR06"/>
<dbReference type="PANTHER" id="PTHR10693:SF52">
    <property type="entry name" value="RAS GTPASE-ACTIVATING BINDING-LIKE PROTEIN"/>
    <property type="match status" value="1"/>
</dbReference>
<dbReference type="OrthoDB" id="339151at2759"/>
<feature type="domain" description="NTF2" evidence="5">
    <location>
        <begin position="17"/>
        <end position="133"/>
    </location>
</feature>
<dbReference type="PROSITE" id="PS50177">
    <property type="entry name" value="NTF2_DOMAIN"/>
    <property type="match status" value="1"/>
</dbReference>
<dbReference type="GO" id="GO:1990904">
    <property type="term" value="C:ribonucleoprotein complex"/>
    <property type="evidence" value="ECO:0007669"/>
    <property type="project" value="TreeGrafter"/>
</dbReference>
<dbReference type="eggNOG" id="KOG0116">
    <property type="taxonomic scope" value="Eukaryota"/>
</dbReference>
<dbReference type="InterPro" id="IPR035979">
    <property type="entry name" value="RBD_domain_sf"/>
</dbReference>
<evidence type="ECO:0000256" key="3">
    <source>
        <dbReference type="SAM" id="MobiDB-lite"/>
    </source>
</evidence>
<dbReference type="CDD" id="cd00590">
    <property type="entry name" value="RRM_SF"/>
    <property type="match status" value="1"/>
</dbReference>
<dbReference type="InterPro" id="IPR012677">
    <property type="entry name" value="Nucleotide-bd_a/b_plait_sf"/>
</dbReference>
<dbReference type="Pfam" id="PF02136">
    <property type="entry name" value="NTF2"/>
    <property type="match status" value="1"/>
</dbReference>
<evidence type="ECO:0000259" key="5">
    <source>
        <dbReference type="PROSITE" id="PS50177"/>
    </source>
</evidence>
<dbReference type="SUPFAM" id="SSF54427">
    <property type="entry name" value="NTF2-like"/>
    <property type="match status" value="1"/>
</dbReference>
<feature type="compositionally biased region" description="Gly residues" evidence="3">
    <location>
        <begin position="388"/>
        <end position="400"/>
    </location>
</feature>
<evidence type="ECO:0000259" key="4">
    <source>
        <dbReference type="PROSITE" id="PS50102"/>
    </source>
</evidence>
<feature type="compositionally biased region" description="Low complexity" evidence="3">
    <location>
        <begin position="274"/>
        <end position="295"/>
    </location>
</feature>
<gene>
    <name evidence="6" type="ORF">L484_021031</name>
</gene>
<sequence>MALQTASPPTAPSAQVVGNAFVEQYYHILHHSPELVYRFYQDSSVLSRPDANGVMTSVTTMQDINEKILSFDYKEYKAEIETADAQKSYKDGVTVLVTGSLTGKDNLKRKFAQSFFLAPQDNGYFVLNDVFRYVEDGEILENRPVNGVDDATKVPITVDPEPTHVPDPPTPDPVTVHQELDKNIVEKGYDALENERQFVHEEASVVEPPSHSHGNDVPVEVESVSMMIPEDAPKKSYASIVKVAKGSPGLTKVYVPTNTAKVPPKKTENQSHGSPVPASVPEASAPSSTSTPESSNDNEEVEGHSIYIKNLPFSVTAAQLEAEFKKFGPIKPDGVQVRNNKQQGYCFGFVEFQSLSSMDSALQASPITIGGRQAVVEIKRTTNRVGSNGRGGRFSSGRGGFRSDSFRGHGSYAGGRSFGRNEYNNRGEFSGRGRSLAGRGGDGYQQGRGRSGRPSGPKHNVAGST</sequence>
<dbReference type="Proteomes" id="UP000030645">
    <property type="component" value="Unassembled WGS sequence"/>
</dbReference>
<protein>
    <submittedName>
        <fullName evidence="6">Putative G3BP-like protein</fullName>
    </submittedName>
</protein>
<evidence type="ECO:0000313" key="7">
    <source>
        <dbReference type="Proteomes" id="UP000030645"/>
    </source>
</evidence>
<keyword evidence="1 2" id="KW-0694">RNA-binding</keyword>
<dbReference type="GO" id="GO:0003729">
    <property type="term" value="F:mRNA binding"/>
    <property type="evidence" value="ECO:0007669"/>
    <property type="project" value="TreeGrafter"/>
</dbReference>
<dbReference type="InterPro" id="IPR000504">
    <property type="entry name" value="RRM_dom"/>
</dbReference>
<evidence type="ECO:0000313" key="6">
    <source>
        <dbReference type="EMBL" id="EXB38109.1"/>
    </source>
</evidence>
<dbReference type="InterPro" id="IPR039539">
    <property type="entry name" value="Ras_GTPase_bind_prot"/>
</dbReference>
<dbReference type="CDD" id="cd00780">
    <property type="entry name" value="NTF2"/>
    <property type="match status" value="1"/>
</dbReference>
<dbReference type="EMBL" id="KE343679">
    <property type="protein sequence ID" value="EXB38109.1"/>
    <property type="molecule type" value="Genomic_DNA"/>
</dbReference>
<keyword evidence="7" id="KW-1185">Reference proteome</keyword>
<dbReference type="KEGG" id="mnt:21403898"/>
<feature type="compositionally biased region" description="Low complexity" evidence="3">
    <location>
        <begin position="447"/>
        <end position="457"/>
    </location>
</feature>
<dbReference type="Gene3D" id="3.30.70.330">
    <property type="match status" value="1"/>
</dbReference>
<accession>W9QR06</accession>
<dbReference type="Pfam" id="PF00076">
    <property type="entry name" value="RRM_1"/>
    <property type="match status" value="1"/>
</dbReference>
<organism evidence="6 7">
    <name type="scientific">Morus notabilis</name>
    <dbReference type="NCBI Taxonomy" id="981085"/>
    <lineage>
        <taxon>Eukaryota</taxon>
        <taxon>Viridiplantae</taxon>
        <taxon>Streptophyta</taxon>
        <taxon>Embryophyta</taxon>
        <taxon>Tracheophyta</taxon>
        <taxon>Spermatophyta</taxon>
        <taxon>Magnoliopsida</taxon>
        <taxon>eudicotyledons</taxon>
        <taxon>Gunneridae</taxon>
        <taxon>Pentapetalae</taxon>
        <taxon>rosids</taxon>
        <taxon>fabids</taxon>
        <taxon>Rosales</taxon>
        <taxon>Moraceae</taxon>
        <taxon>Moreae</taxon>
        <taxon>Morus</taxon>
    </lineage>
</organism>
<dbReference type="Gene3D" id="3.10.450.50">
    <property type="match status" value="1"/>
</dbReference>
<dbReference type="InterPro" id="IPR032710">
    <property type="entry name" value="NTF2-like_dom_sf"/>
</dbReference>
<feature type="region of interest" description="Disordered" evidence="3">
    <location>
        <begin position="384"/>
        <end position="465"/>
    </location>
</feature>